<proteinExistence type="predicted"/>
<dbReference type="EMBL" id="QGKX02001621">
    <property type="protein sequence ID" value="KAF3501407.1"/>
    <property type="molecule type" value="Genomic_DNA"/>
</dbReference>
<evidence type="ECO:0000313" key="1">
    <source>
        <dbReference type="EMBL" id="KAF3501407.1"/>
    </source>
</evidence>
<evidence type="ECO:0000313" key="2">
    <source>
        <dbReference type="Proteomes" id="UP000712600"/>
    </source>
</evidence>
<accession>A0A8S9NHS4</accession>
<name>A0A8S9NHS4_BRACR</name>
<sequence length="103" mass="11472">MPLIFELPEITWITRSCRGGKTGAALVGLPIVSLLRWPLAFSERNFLRCPFLCSSLTSIFSATQSSVEVAPEARVPERVGGFHLLRPFDLLAHLPQNIDKLRP</sequence>
<reference evidence="1" key="1">
    <citation type="submission" date="2019-12" db="EMBL/GenBank/DDBJ databases">
        <title>Genome sequencing and annotation of Brassica cretica.</title>
        <authorList>
            <person name="Studholme D.J."/>
            <person name="Sarris P."/>
        </authorList>
    </citation>
    <scope>NUCLEOTIDE SEQUENCE</scope>
    <source>
        <strain evidence="1">PFS-109/04</strain>
        <tissue evidence="1">Leaf</tissue>
    </source>
</reference>
<gene>
    <name evidence="1" type="ORF">F2Q69_00042237</name>
</gene>
<dbReference type="AlphaFoldDB" id="A0A8S9NHS4"/>
<dbReference type="Proteomes" id="UP000712600">
    <property type="component" value="Unassembled WGS sequence"/>
</dbReference>
<comment type="caution">
    <text evidence="1">The sequence shown here is derived from an EMBL/GenBank/DDBJ whole genome shotgun (WGS) entry which is preliminary data.</text>
</comment>
<protein>
    <submittedName>
        <fullName evidence="1">Uncharacterized protein</fullName>
    </submittedName>
</protein>
<organism evidence="1 2">
    <name type="scientific">Brassica cretica</name>
    <name type="common">Mustard</name>
    <dbReference type="NCBI Taxonomy" id="69181"/>
    <lineage>
        <taxon>Eukaryota</taxon>
        <taxon>Viridiplantae</taxon>
        <taxon>Streptophyta</taxon>
        <taxon>Embryophyta</taxon>
        <taxon>Tracheophyta</taxon>
        <taxon>Spermatophyta</taxon>
        <taxon>Magnoliopsida</taxon>
        <taxon>eudicotyledons</taxon>
        <taxon>Gunneridae</taxon>
        <taxon>Pentapetalae</taxon>
        <taxon>rosids</taxon>
        <taxon>malvids</taxon>
        <taxon>Brassicales</taxon>
        <taxon>Brassicaceae</taxon>
        <taxon>Brassiceae</taxon>
        <taxon>Brassica</taxon>
    </lineage>
</organism>